<sequence>MGLLDNVLSKFSESLVINSALCSRIRHKKSECSRCMDSCPNEAIDITRAGGKVLVSWESCTACGECITACPNSVFSIKLVDKNRIYTAMKECIAESGEAVFTCLKGKDDCRAFLPSLAYADRKLLVKAALCGAERIVLMHGECGDCRHSKCRETFEKEIDTVRRIFQLAGVDIKISVETDAGNKDKKRAAERLRKDEKAMSRREFFSFVGNRTKQSVGQTIYSISENDQDRKKTVLFAETDRGKSFSEDLVAIGGDALPGLLRKEGLLPSVSIDKTTCTNCAVCSRMCPFGVFEPIYKEIKGRQKVIDIQMNLNACTGCGICAIACMSKSITCQK</sequence>
<dbReference type="RefSeq" id="WP_013009557.1">
    <property type="nucleotide sequence ID" value="NC_013943.1"/>
</dbReference>
<dbReference type="HOGENOM" id="CLU_048087_2_0_0"/>
<evidence type="ECO:0000313" key="7">
    <source>
        <dbReference type="Proteomes" id="UP000002012"/>
    </source>
</evidence>
<keyword evidence="4" id="KW-0411">Iron-sulfur</keyword>
<evidence type="ECO:0000256" key="4">
    <source>
        <dbReference type="ARBA" id="ARBA00023014"/>
    </source>
</evidence>
<dbReference type="Pfam" id="PF13237">
    <property type="entry name" value="Fer4_10"/>
    <property type="match status" value="2"/>
</dbReference>
<dbReference type="OrthoDB" id="9672at2"/>
<dbReference type="eggNOG" id="COG2768">
    <property type="taxonomic scope" value="Bacteria"/>
</dbReference>
<dbReference type="InParanoid" id="D4H235"/>
<dbReference type="GO" id="GO:0051539">
    <property type="term" value="F:4 iron, 4 sulfur cluster binding"/>
    <property type="evidence" value="ECO:0007669"/>
    <property type="project" value="UniProtKB-KW"/>
</dbReference>
<gene>
    <name evidence="6" type="ordered locus">Dacet_0208</name>
</gene>
<dbReference type="PANTHER" id="PTHR24960">
    <property type="entry name" value="PHOTOSYSTEM I IRON-SULFUR CENTER-RELATED"/>
    <property type="match status" value="1"/>
</dbReference>
<dbReference type="eggNOG" id="COG1148">
    <property type="taxonomic scope" value="Bacteria"/>
</dbReference>
<protein>
    <submittedName>
        <fullName evidence="6">4Fe-4S ferredoxin iron-sulfur binding domain protein</fullName>
    </submittedName>
</protein>
<evidence type="ECO:0000256" key="1">
    <source>
        <dbReference type="ARBA" id="ARBA00022485"/>
    </source>
</evidence>
<dbReference type="GO" id="GO:0046872">
    <property type="term" value="F:metal ion binding"/>
    <property type="evidence" value="ECO:0007669"/>
    <property type="project" value="UniProtKB-KW"/>
</dbReference>
<dbReference type="EMBL" id="CP001968">
    <property type="protein sequence ID" value="ADD67012.1"/>
    <property type="molecule type" value="Genomic_DNA"/>
</dbReference>
<keyword evidence="7" id="KW-1185">Reference proteome</keyword>
<dbReference type="STRING" id="522772.Dacet_0208"/>
<evidence type="ECO:0000259" key="5">
    <source>
        <dbReference type="PROSITE" id="PS51379"/>
    </source>
</evidence>
<evidence type="ECO:0000313" key="6">
    <source>
        <dbReference type="EMBL" id="ADD67012.1"/>
    </source>
</evidence>
<dbReference type="InterPro" id="IPR050157">
    <property type="entry name" value="PSI_iron-sulfur_center"/>
</dbReference>
<dbReference type="SUPFAM" id="SSF54862">
    <property type="entry name" value="4Fe-4S ferredoxins"/>
    <property type="match status" value="2"/>
</dbReference>
<dbReference type="PROSITE" id="PS00198">
    <property type="entry name" value="4FE4S_FER_1"/>
    <property type="match status" value="2"/>
</dbReference>
<feature type="domain" description="4Fe-4S ferredoxin-type" evidence="5">
    <location>
        <begin position="269"/>
        <end position="298"/>
    </location>
</feature>
<proteinExistence type="predicted"/>
<dbReference type="Gene3D" id="3.30.70.20">
    <property type="match status" value="2"/>
</dbReference>
<evidence type="ECO:0000256" key="3">
    <source>
        <dbReference type="ARBA" id="ARBA00023004"/>
    </source>
</evidence>
<keyword evidence="3" id="KW-0408">Iron</keyword>
<keyword evidence="2" id="KW-0479">Metal-binding</keyword>
<dbReference type="KEGG" id="dap:Dacet_0208"/>
<feature type="domain" description="4Fe-4S ferredoxin-type" evidence="5">
    <location>
        <begin position="307"/>
        <end position="335"/>
    </location>
</feature>
<organism evidence="6 7">
    <name type="scientific">Denitrovibrio acetiphilus (strain DSM 12809 / NBRC 114555 / N2460)</name>
    <dbReference type="NCBI Taxonomy" id="522772"/>
    <lineage>
        <taxon>Bacteria</taxon>
        <taxon>Pseudomonadati</taxon>
        <taxon>Deferribacterota</taxon>
        <taxon>Deferribacteres</taxon>
        <taxon>Deferribacterales</taxon>
        <taxon>Geovibrionaceae</taxon>
        <taxon>Denitrovibrio</taxon>
    </lineage>
</organism>
<dbReference type="PANTHER" id="PTHR24960:SF79">
    <property type="entry name" value="PHOTOSYSTEM I IRON-SULFUR CENTER"/>
    <property type="match status" value="1"/>
</dbReference>
<dbReference type="Proteomes" id="UP000002012">
    <property type="component" value="Chromosome"/>
</dbReference>
<dbReference type="AlphaFoldDB" id="D4H235"/>
<dbReference type="InterPro" id="IPR017896">
    <property type="entry name" value="4Fe4S_Fe-S-bd"/>
</dbReference>
<reference evidence="6 7" key="1">
    <citation type="journal article" date="2010" name="Stand. Genomic Sci.">
        <title>Complete genome sequence of Denitrovibrio acetiphilus type strain (N2460).</title>
        <authorList>
            <person name="Kiss H."/>
            <person name="Lang E."/>
            <person name="Lapidus A."/>
            <person name="Copeland A."/>
            <person name="Nolan M."/>
            <person name="Glavina Del Rio T."/>
            <person name="Chen F."/>
            <person name="Lucas S."/>
            <person name="Tice H."/>
            <person name="Cheng J.F."/>
            <person name="Han C."/>
            <person name="Goodwin L."/>
            <person name="Pitluck S."/>
            <person name="Liolios K."/>
            <person name="Pati A."/>
            <person name="Ivanova N."/>
            <person name="Mavromatis K."/>
            <person name="Chen A."/>
            <person name="Palaniappan K."/>
            <person name="Land M."/>
            <person name="Hauser L."/>
            <person name="Chang Y.J."/>
            <person name="Jeffries C.D."/>
            <person name="Detter J.C."/>
            <person name="Brettin T."/>
            <person name="Spring S."/>
            <person name="Rohde M."/>
            <person name="Goker M."/>
            <person name="Woyke T."/>
            <person name="Bristow J."/>
            <person name="Eisen J.A."/>
            <person name="Markowitz V."/>
            <person name="Hugenholtz P."/>
            <person name="Kyrpides N.C."/>
            <person name="Klenk H.P."/>
        </authorList>
    </citation>
    <scope>NUCLEOTIDE SEQUENCE [LARGE SCALE GENOMIC DNA]</scope>
    <source>
        <strain evidence="7">DSM 12809 / NBRC 114555 / N2460</strain>
    </source>
</reference>
<name>D4H235_DENA2</name>
<dbReference type="PaxDb" id="522772-Dacet_0208"/>
<dbReference type="PROSITE" id="PS51379">
    <property type="entry name" value="4FE4S_FER_2"/>
    <property type="match status" value="3"/>
</dbReference>
<dbReference type="InterPro" id="IPR017900">
    <property type="entry name" value="4Fe4S_Fe_S_CS"/>
</dbReference>
<keyword evidence="1" id="KW-0004">4Fe-4S</keyword>
<feature type="domain" description="4Fe-4S ferredoxin-type" evidence="5">
    <location>
        <begin position="51"/>
        <end position="80"/>
    </location>
</feature>
<accession>D4H235</accession>
<evidence type="ECO:0000256" key="2">
    <source>
        <dbReference type="ARBA" id="ARBA00022723"/>
    </source>
</evidence>